<proteinExistence type="predicted"/>
<accession>A0A0D0AEQ1</accession>
<dbReference type="HOGENOM" id="CLU_1714509_0_0_1"/>
<evidence type="ECO:0000313" key="2">
    <source>
        <dbReference type="Proteomes" id="UP000054485"/>
    </source>
</evidence>
<dbReference type="AlphaFoldDB" id="A0A0D0AEQ1"/>
<reference evidence="1 2" key="1">
    <citation type="submission" date="2014-04" db="EMBL/GenBank/DDBJ databases">
        <authorList>
            <consortium name="DOE Joint Genome Institute"/>
            <person name="Kuo A."/>
            <person name="Ruytinx J."/>
            <person name="Rineau F."/>
            <person name="Colpaert J."/>
            <person name="Kohler A."/>
            <person name="Nagy L.G."/>
            <person name="Floudas D."/>
            <person name="Copeland A."/>
            <person name="Barry K.W."/>
            <person name="Cichocki N."/>
            <person name="Veneault-Fourrey C."/>
            <person name="LaButti K."/>
            <person name="Lindquist E.A."/>
            <person name="Lipzen A."/>
            <person name="Lundell T."/>
            <person name="Morin E."/>
            <person name="Murat C."/>
            <person name="Sun H."/>
            <person name="Tunlid A."/>
            <person name="Henrissat B."/>
            <person name="Grigoriev I.V."/>
            <person name="Hibbett D.S."/>
            <person name="Martin F."/>
            <person name="Nordberg H.P."/>
            <person name="Cantor M.N."/>
            <person name="Hua S.X."/>
        </authorList>
    </citation>
    <scope>NUCLEOTIDE SEQUENCE [LARGE SCALE GENOMIC DNA]</scope>
    <source>
        <strain evidence="1 2">UH-Slu-Lm8-n1</strain>
    </source>
</reference>
<protein>
    <submittedName>
        <fullName evidence="1">Uncharacterized protein</fullName>
    </submittedName>
</protein>
<keyword evidence="2" id="KW-1185">Reference proteome</keyword>
<gene>
    <name evidence="1" type="ORF">CY34DRAFT_283006</name>
</gene>
<dbReference type="EMBL" id="KN835312">
    <property type="protein sequence ID" value="KIK40176.1"/>
    <property type="molecule type" value="Genomic_DNA"/>
</dbReference>
<organism evidence="1 2">
    <name type="scientific">Suillus luteus UH-Slu-Lm8-n1</name>
    <dbReference type="NCBI Taxonomy" id="930992"/>
    <lineage>
        <taxon>Eukaryota</taxon>
        <taxon>Fungi</taxon>
        <taxon>Dikarya</taxon>
        <taxon>Basidiomycota</taxon>
        <taxon>Agaricomycotina</taxon>
        <taxon>Agaricomycetes</taxon>
        <taxon>Agaricomycetidae</taxon>
        <taxon>Boletales</taxon>
        <taxon>Suillineae</taxon>
        <taxon>Suillaceae</taxon>
        <taxon>Suillus</taxon>
    </lineage>
</organism>
<sequence length="153" mass="16909">MTLTSSPSSFLLRHLKGCVYVHLVENLIDKGVDTETSRLNVIILEGDPRPSSLCSSMSSRFTSSNCSSASTNRPILQCLPITLDLSLPVHFSSPSQHWQLEGPNLPIPHSKSLHILQVSTRLSKASRNDIKVSLHIEAPRRGLRHAILLIAQR</sequence>
<dbReference type="Proteomes" id="UP000054485">
    <property type="component" value="Unassembled WGS sequence"/>
</dbReference>
<dbReference type="InParanoid" id="A0A0D0AEQ1"/>
<evidence type="ECO:0000313" key="1">
    <source>
        <dbReference type="EMBL" id="KIK40176.1"/>
    </source>
</evidence>
<name>A0A0D0AEQ1_9AGAM</name>
<reference evidence="2" key="2">
    <citation type="submission" date="2015-01" db="EMBL/GenBank/DDBJ databases">
        <title>Evolutionary Origins and Diversification of the Mycorrhizal Mutualists.</title>
        <authorList>
            <consortium name="DOE Joint Genome Institute"/>
            <consortium name="Mycorrhizal Genomics Consortium"/>
            <person name="Kohler A."/>
            <person name="Kuo A."/>
            <person name="Nagy L.G."/>
            <person name="Floudas D."/>
            <person name="Copeland A."/>
            <person name="Barry K.W."/>
            <person name="Cichocki N."/>
            <person name="Veneault-Fourrey C."/>
            <person name="LaButti K."/>
            <person name="Lindquist E.A."/>
            <person name="Lipzen A."/>
            <person name="Lundell T."/>
            <person name="Morin E."/>
            <person name="Murat C."/>
            <person name="Riley R."/>
            <person name="Ohm R."/>
            <person name="Sun H."/>
            <person name="Tunlid A."/>
            <person name="Henrissat B."/>
            <person name="Grigoriev I.V."/>
            <person name="Hibbett D.S."/>
            <person name="Martin F."/>
        </authorList>
    </citation>
    <scope>NUCLEOTIDE SEQUENCE [LARGE SCALE GENOMIC DNA]</scope>
    <source>
        <strain evidence="2">UH-Slu-Lm8-n1</strain>
    </source>
</reference>